<evidence type="ECO:0008006" key="3">
    <source>
        <dbReference type="Google" id="ProtNLM"/>
    </source>
</evidence>
<sequence>MPSLTPVQMKKIAAEKEQHREKLQQLMQQPFDIDNQEQMKELQSYLDHFEFSVNTMYIFQAMSELMKLWGGSWIWGLFLPIPEFIGTILNYTLYIGVAGLVLEHFSIKDFHEELAEIQQLYNWVMKAGSEQYSSDTDNSKKLLHPEIQRMIELIAPLSHPKDIIAWKKVTDTEDESGPSFIYNAIQYAGYFFSKSSPQNTTASMKVLALKERVEKGEMTVGVLEGLKRASEYFAKNANVKKMATDTVLQLCQKPLQMLRDAAPQMLASSEPRHLHLN</sequence>
<reference evidence="1 2" key="1">
    <citation type="submission" date="2019-03" db="EMBL/GenBank/DDBJ databases">
        <title>Diverse conjugative elements silence natural transformation in Legionella species.</title>
        <authorList>
            <person name="Durieux I."/>
            <person name="Ginevra C."/>
            <person name="Attaiech L."/>
            <person name="Picq K."/>
            <person name="Juan P.A."/>
            <person name="Jarraud S."/>
            <person name="Charpentier X."/>
        </authorList>
    </citation>
    <scope>NUCLEOTIDE SEQUENCE [LARGE SCALE GENOMIC DNA]</scope>
    <source>
        <strain evidence="1 2">HL-0427-4011</strain>
    </source>
</reference>
<name>A0AAX1EDA1_9GAMM</name>
<gene>
    <name evidence="1" type="ORF">E3983_00430</name>
</gene>
<dbReference type="EMBL" id="CP038254">
    <property type="protein sequence ID" value="QBR82952.1"/>
    <property type="molecule type" value="Genomic_DNA"/>
</dbReference>
<dbReference type="RefSeq" id="WP_135059466.1">
    <property type="nucleotide sequence ID" value="NZ_CP038254.1"/>
</dbReference>
<accession>A0AAX1EDA1</accession>
<proteinExistence type="predicted"/>
<organism evidence="1 2">
    <name type="scientific">Legionella israelensis</name>
    <dbReference type="NCBI Taxonomy" id="454"/>
    <lineage>
        <taxon>Bacteria</taxon>
        <taxon>Pseudomonadati</taxon>
        <taxon>Pseudomonadota</taxon>
        <taxon>Gammaproteobacteria</taxon>
        <taxon>Legionellales</taxon>
        <taxon>Legionellaceae</taxon>
        <taxon>Legionella</taxon>
    </lineage>
</organism>
<dbReference type="Proteomes" id="UP000295517">
    <property type="component" value="Chromosome"/>
</dbReference>
<evidence type="ECO:0000313" key="1">
    <source>
        <dbReference type="EMBL" id="QBR82952.1"/>
    </source>
</evidence>
<evidence type="ECO:0000313" key="2">
    <source>
        <dbReference type="Proteomes" id="UP000295517"/>
    </source>
</evidence>
<dbReference type="AlphaFoldDB" id="A0AAX1EDA1"/>
<protein>
    <recommendedName>
        <fullName evidence="3">Phosphatase</fullName>
    </recommendedName>
</protein>